<accession>A0ACC2ANU5</accession>
<organism evidence="1 2">
    <name type="scientific">Diphasiastrum complanatum</name>
    <name type="common">Issler's clubmoss</name>
    <name type="synonym">Lycopodium complanatum</name>
    <dbReference type="NCBI Taxonomy" id="34168"/>
    <lineage>
        <taxon>Eukaryota</taxon>
        <taxon>Viridiplantae</taxon>
        <taxon>Streptophyta</taxon>
        <taxon>Embryophyta</taxon>
        <taxon>Tracheophyta</taxon>
        <taxon>Lycopodiopsida</taxon>
        <taxon>Lycopodiales</taxon>
        <taxon>Lycopodiaceae</taxon>
        <taxon>Lycopodioideae</taxon>
        <taxon>Diphasiastrum</taxon>
    </lineage>
</organism>
<gene>
    <name evidence="1" type="ORF">O6H91_20G030400</name>
</gene>
<comment type="caution">
    <text evidence="1">The sequence shown here is derived from an EMBL/GenBank/DDBJ whole genome shotgun (WGS) entry which is preliminary data.</text>
</comment>
<keyword evidence="2" id="KW-1185">Reference proteome</keyword>
<sequence length="113" mass="12541">MQGAQGFVCILKAPPPNMYPPFSRLHNLPFSLPNVHSFSTFSSCILVWKASGPVEPPRHYPAFWSPSPMSSCHVARARAGAANAHQKFEIFGGPRNPHDLRARNPQCTSPRNY</sequence>
<protein>
    <submittedName>
        <fullName evidence="1">Uncharacterized protein</fullName>
    </submittedName>
</protein>
<reference evidence="2" key="1">
    <citation type="journal article" date="2024" name="Proc. Natl. Acad. Sci. U.S.A.">
        <title>Extraordinary preservation of gene collinearity over three hundred million years revealed in homosporous lycophytes.</title>
        <authorList>
            <person name="Li C."/>
            <person name="Wickell D."/>
            <person name="Kuo L.Y."/>
            <person name="Chen X."/>
            <person name="Nie B."/>
            <person name="Liao X."/>
            <person name="Peng D."/>
            <person name="Ji J."/>
            <person name="Jenkins J."/>
            <person name="Williams M."/>
            <person name="Shu S."/>
            <person name="Plott C."/>
            <person name="Barry K."/>
            <person name="Rajasekar S."/>
            <person name="Grimwood J."/>
            <person name="Han X."/>
            <person name="Sun S."/>
            <person name="Hou Z."/>
            <person name="He W."/>
            <person name="Dai G."/>
            <person name="Sun C."/>
            <person name="Schmutz J."/>
            <person name="Leebens-Mack J.H."/>
            <person name="Li F.W."/>
            <person name="Wang L."/>
        </authorList>
    </citation>
    <scope>NUCLEOTIDE SEQUENCE [LARGE SCALE GENOMIC DNA]</scope>
    <source>
        <strain evidence="2">cv. PW_Plant_1</strain>
    </source>
</reference>
<proteinExistence type="predicted"/>
<dbReference type="Proteomes" id="UP001162992">
    <property type="component" value="Chromosome 20"/>
</dbReference>
<name>A0ACC2ANU5_DIPCM</name>
<evidence type="ECO:0000313" key="1">
    <source>
        <dbReference type="EMBL" id="KAJ7519235.1"/>
    </source>
</evidence>
<evidence type="ECO:0000313" key="2">
    <source>
        <dbReference type="Proteomes" id="UP001162992"/>
    </source>
</evidence>
<dbReference type="EMBL" id="CM055111">
    <property type="protein sequence ID" value="KAJ7519235.1"/>
    <property type="molecule type" value="Genomic_DNA"/>
</dbReference>